<evidence type="ECO:0000313" key="2">
    <source>
        <dbReference type="EMBL" id="GAA1713901.1"/>
    </source>
</evidence>
<keyword evidence="3" id="KW-1185">Reference proteome</keyword>
<accession>A0ABP4UXE2</accession>
<dbReference type="SUPFAM" id="SSF55486">
    <property type="entry name" value="Metalloproteases ('zincins'), catalytic domain"/>
    <property type="match status" value="1"/>
</dbReference>
<evidence type="ECO:0000313" key="3">
    <source>
        <dbReference type="Proteomes" id="UP001500280"/>
    </source>
</evidence>
<name>A0ABP4UXE2_9ACTN</name>
<dbReference type="RefSeq" id="WP_344162753.1">
    <property type="nucleotide sequence ID" value="NZ_BAAANF010000025.1"/>
</dbReference>
<dbReference type="Proteomes" id="UP001500280">
    <property type="component" value="Unassembled WGS sequence"/>
</dbReference>
<dbReference type="EMBL" id="BAAANF010000025">
    <property type="protein sequence ID" value="GAA1713901.1"/>
    <property type="molecule type" value="Genomic_DNA"/>
</dbReference>
<keyword evidence="1" id="KW-0732">Signal</keyword>
<dbReference type="InterPro" id="IPR024079">
    <property type="entry name" value="MetalloPept_cat_dom_sf"/>
</dbReference>
<evidence type="ECO:0000256" key="1">
    <source>
        <dbReference type="SAM" id="SignalP"/>
    </source>
</evidence>
<proteinExistence type="predicted"/>
<organism evidence="2 3">
    <name type="scientific">Kribbella yunnanensis</name>
    <dbReference type="NCBI Taxonomy" id="190194"/>
    <lineage>
        <taxon>Bacteria</taxon>
        <taxon>Bacillati</taxon>
        <taxon>Actinomycetota</taxon>
        <taxon>Actinomycetes</taxon>
        <taxon>Propionibacteriales</taxon>
        <taxon>Kribbellaceae</taxon>
        <taxon>Kribbella</taxon>
    </lineage>
</organism>
<protein>
    <recommendedName>
        <fullName evidence="4">Peptidase M10 metallopeptidase domain-containing protein</fullName>
    </recommendedName>
</protein>
<feature type="chain" id="PRO_5046610632" description="Peptidase M10 metallopeptidase domain-containing protein" evidence="1">
    <location>
        <begin position="26"/>
        <end position="178"/>
    </location>
</feature>
<gene>
    <name evidence="2" type="ORF">GCM10009745_72600</name>
</gene>
<dbReference type="Gene3D" id="3.40.390.10">
    <property type="entry name" value="Collagenase (Catalytic Domain)"/>
    <property type="match status" value="1"/>
</dbReference>
<feature type="signal peptide" evidence="1">
    <location>
        <begin position="1"/>
        <end position="25"/>
    </location>
</feature>
<evidence type="ECO:0008006" key="4">
    <source>
        <dbReference type="Google" id="ProtNLM"/>
    </source>
</evidence>
<sequence>MNFRHFTLRSIAVGSVILISTTVLTAPAAMAGHGRGAASGILNTRTWSVCVSGWTDGQNGSHYAISQVSATEVNASSVHCPGSYNVSSYATSYPDSWYGLTSCNAWSGSRCASKSVKLNGRTIGTTTQWRKTATHEFGHVAGLGHRDGVNSTCMASGAAPPIVTYFDQHDKDSINANY</sequence>
<comment type="caution">
    <text evidence="2">The sequence shown here is derived from an EMBL/GenBank/DDBJ whole genome shotgun (WGS) entry which is preliminary data.</text>
</comment>
<reference evidence="3" key="1">
    <citation type="journal article" date="2019" name="Int. J. Syst. Evol. Microbiol.">
        <title>The Global Catalogue of Microorganisms (GCM) 10K type strain sequencing project: providing services to taxonomists for standard genome sequencing and annotation.</title>
        <authorList>
            <consortium name="The Broad Institute Genomics Platform"/>
            <consortium name="The Broad Institute Genome Sequencing Center for Infectious Disease"/>
            <person name="Wu L."/>
            <person name="Ma J."/>
        </authorList>
    </citation>
    <scope>NUCLEOTIDE SEQUENCE [LARGE SCALE GENOMIC DNA]</scope>
    <source>
        <strain evidence="3">JCM 14307</strain>
    </source>
</reference>